<keyword evidence="4" id="KW-1185">Reference proteome</keyword>
<dbReference type="AlphaFoldDB" id="A0A8J2LLR1"/>
<proteinExistence type="inferred from homology"/>
<evidence type="ECO:0000313" key="3">
    <source>
        <dbReference type="EMBL" id="CAG7835494.1"/>
    </source>
</evidence>
<reference evidence="3" key="1">
    <citation type="submission" date="2021-06" db="EMBL/GenBank/DDBJ databases">
        <authorList>
            <person name="Hodson N. C."/>
            <person name="Mongue J. A."/>
            <person name="Jaron S. K."/>
        </authorList>
    </citation>
    <scope>NUCLEOTIDE SEQUENCE</scope>
</reference>
<evidence type="ECO:0000313" key="4">
    <source>
        <dbReference type="Proteomes" id="UP000708208"/>
    </source>
</evidence>
<comment type="similarity">
    <text evidence="1">Belongs to the GAMAD family.</text>
</comment>
<dbReference type="SMART" id="SM00960">
    <property type="entry name" value="Robl_LC7"/>
    <property type="match status" value="1"/>
</dbReference>
<comment type="caution">
    <text evidence="3">The sequence shown here is derived from an EMBL/GenBank/DDBJ whole genome shotgun (WGS) entry which is preliminary data.</text>
</comment>
<dbReference type="Proteomes" id="UP000708208">
    <property type="component" value="Unassembled WGS sequence"/>
</dbReference>
<organism evidence="3 4">
    <name type="scientific">Allacma fusca</name>
    <dbReference type="NCBI Taxonomy" id="39272"/>
    <lineage>
        <taxon>Eukaryota</taxon>
        <taxon>Metazoa</taxon>
        <taxon>Ecdysozoa</taxon>
        <taxon>Arthropoda</taxon>
        <taxon>Hexapoda</taxon>
        <taxon>Collembola</taxon>
        <taxon>Symphypleona</taxon>
        <taxon>Sminthuridae</taxon>
        <taxon>Allacma</taxon>
    </lineage>
</organism>
<accession>A0A8J2LLR1</accession>
<protein>
    <recommendedName>
        <fullName evidence="2">Roadblock/LAMTOR2 domain-containing protein</fullName>
    </recommendedName>
</protein>
<dbReference type="PANTHER" id="PTHR10779">
    <property type="entry name" value="DYNEIN LIGHT CHAIN ROADBLOCK"/>
    <property type="match status" value="1"/>
</dbReference>
<gene>
    <name evidence="3" type="ORF">AFUS01_LOCUS44859</name>
</gene>
<dbReference type="FunFam" id="3.30.450.30:FF:000009">
    <property type="entry name" value="Dynein light chain roadblock"/>
    <property type="match status" value="1"/>
</dbReference>
<dbReference type="EMBL" id="CAJVCH010570639">
    <property type="protein sequence ID" value="CAG7835494.1"/>
    <property type="molecule type" value="Genomic_DNA"/>
</dbReference>
<feature type="domain" description="Roadblock/LAMTOR2" evidence="2">
    <location>
        <begin position="5"/>
        <end position="93"/>
    </location>
</feature>
<dbReference type="InterPro" id="IPR004942">
    <property type="entry name" value="Roadblock/LAMTOR2_dom"/>
</dbReference>
<name>A0A8J2LLR1_9HEXA</name>
<dbReference type="Pfam" id="PF03259">
    <property type="entry name" value="Robl_LC7"/>
    <property type="match status" value="1"/>
</dbReference>
<dbReference type="OrthoDB" id="9985637at2759"/>
<evidence type="ECO:0000256" key="1">
    <source>
        <dbReference type="ARBA" id="ARBA00007191"/>
    </source>
</evidence>
<sequence length="134" mass="15076">MSNEVEDAIKRICAHKGVVGLIVINYEGIPIKSTVDNALSVLYAAQVQQLVDKSRTMIKELDGNNDLSFIRLRTKKHEVLVAPDKDYALIVIQNPVETSQLASRESRRSFSLLRIFHRVLQPYVHPPRAVIVAS</sequence>
<evidence type="ECO:0000259" key="2">
    <source>
        <dbReference type="SMART" id="SM00960"/>
    </source>
</evidence>